<dbReference type="EC" id="3.1.-.-" evidence="5"/>
<keyword evidence="5" id="KW-0800">Toxin</keyword>
<dbReference type="AlphaFoldDB" id="A0A512DQ74"/>
<feature type="binding site" evidence="5">
    <location>
        <position position="100"/>
    </location>
    <ligand>
        <name>Mg(2+)</name>
        <dbReference type="ChEBI" id="CHEBI:18420"/>
    </ligand>
</feature>
<dbReference type="HAMAP" id="MF_00265">
    <property type="entry name" value="VapC_Nob1"/>
    <property type="match status" value="1"/>
</dbReference>
<keyword evidence="2 5" id="KW-0540">Nuclease</keyword>
<keyword evidence="8" id="KW-1185">Reference proteome</keyword>
<feature type="binding site" evidence="5">
    <location>
        <position position="6"/>
    </location>
    <ligand>
        <name>Mg(2+)</name>
        <dbReference type="ChEBI" id="CHEBI:18420"/>
    </ligand>
</feature>
<reference evidence="7 8" key="1">
    <citation type="submission" date="2019-07" db="EMBL/GenBank/DDBJ databases">
        <title>Whole genome shotgun sequence of Skermanella aerolata NBRC 106429.</title>
        <authorList>
            <person name="Hosoyama A."/>
            <person name="Uohara A."/>
            <person name="Ohji S."/>
            <person name="Ichikawa N."/>
        </authorList>
    </citation>
    <scope>NUCLEOTIDE SEQUENCE [LARGE SCALE GENOMIC DNA]</scope>
    <source>
        <strain evidence="7 8">NBRC 106429</strain>
    </source>
</reference>
<keyword evidence="4 5" id="KW-0378">Hydrolase</keyword>
<dbReference type="CDD" id="cd18692">
    <property type="entry name" value="PIN_VapC-like"/>
    <property type="match status" value="1"/>
</dbReference>
<name>A0A512DQ74_9PROT</name>
<dbReference type="RefSeq" id="WP_044432298.1">
    <property type="nucleotide sequence ID" value="NZ_BJYZ01000012.1"/>
</dbReference>
<dbReference type="GO" id="GO:0004540">
    <property type="term" value="F:RNA nuclease activity"/>
    <property type="evidence" value="ECO:0007669"/>
    <property type="project" value="InterPro"/>
</dbReference>
<comment type="caution">
    <text evidence="7">The sequence shown here is derived from an EMBL/GenBank/DDBJ whole genome shotgun (WGS) entry which is preliminary data.</text>
</comment>
<feature type="domain" description="PIN" evidence="6">
    <location>
        <begin position="5"/>
        <end position="121"/>
    </location>
</feature>
<dbReference type="GO" id="GO:0016787">
    <property type="term" value="F:hydrolase activity"/>
    <property type="evidence" value="ECO:0007669"/>
    <property type="project" value="UniProtKB-KW"/>
</dbReference>
<dbReference type="OrthoDB" id="163436at2"/>
<comment type="similarity">
    <text evidence="5">Belongs to the PINc/VapC protein family.</text>
</comment>
<dbReference type="InterPro" id="IPR022907">
    <property type="entry name" value="VapC_family"/>
</dbReference>
<keyword evidence="3 5" id="KW-0479">Metal-binding</keyword>
<evidence type="ECO:0000256" key="1">
    <source>
        <dbReference type="ARBA" id="ARBA00022649"/>
    </source>
</evidence>
<dbReference type="InterPro" id="IPR002716">
    <property type="entry name" value="PIN_dom"/>
</dbReference>
<dbReference type="GO" id="GO:0090729">
    <property type="term" value="F:toxin activity"/>
    <property type="evidence" value="ECO:0007669"/>
    <property type="project" value="UniProtKB-KW"/>
</dbReference>
<sequence length="150" mass="16545">MRFTLDTNILVYAVDKDAGERHRQAVDLVQRARGRDCVLTLQSLAELFRTLTSAKLRIEPARAAGLVQQWRDVLPVVAADDLCLTDAMDAVTHHGWSFWDAMIWATAKRHGCRLLLSEDGQAGRTLGGVTIINPFAPGPQPLLEEALGRS</sequence>
<protein>
    <recommendedName>
        <fullName evidence="5">Ribonuclease VapC</fullName>
        <shortName evidence="5">RNase VapC</shortName>
        <ecNumber evidence="5">3.1.-.-</ecNumber>
    </recommendedName>
    <alternativeName>
        <fullName evidence="5">Toxin VapC</fullName>
    </alternativeName>
</protein>
<evidence type="ECO:0000313" key="7">
    <source>
        <dbReference type="EMBL" id="GEO38642.1"/>
    </source>
</evidence>
<dbReference type="Proteomes" id="UP000321523">
    <property type="component" value="Unassembled WGS sequence"/>
</dbReference>
<dbReference type="EMBL" id="BJYZ01000012">
    <property type="protein sequence ID" value="GEO38642.1"/>
    <property type="molecule type" value="Genomic_DNA"/>
</dbReference>
<comment type="cofactor">
    <cofactor evidence="5">
        <name>Mg(2+)</name>
        <dbReference type="ChEBI" id="CHEBI:18420"/>
    </cofactor>
</comment>
<evidence type="ECO:0000259" key="6">
    <source>
        <dbReference type="Pfam" id="PF01850"/>
    </source>
</evidence>
<evidence type="ECO:0000256" key="2">
    <source>
        <dbReference type="ARBA" id="ARBA00022722"/>
    </source>
</evidence>
<accession>A0A512DQ74</accession>
<proteinExistence type="inferred from homology"/>
<dbReference type="Pfam" id="PF01850">
    <property type="entry name" value="PIN"/>
    <property type="match status" value="1"/>
</dbReference>
<evidence type="ECO:0000313" key="8">
    <source>
        <dbReference type="Proteomes" id="UP000321523"/>
    </source>
</evidence>
<evidence type="ECO:0000256" key="4">
    <source>
        <dbReference type="ARBA" id="ARBA00022801"/>
    </source>
</evidence>
<evidence type="ECO:0000256" key="5">
    <source>
        <dbReference type="HAMAP-Rule" id="MF_00265"/>
    </source>
</evidence>
<comment type="function">
    <text evidence="5">Toxic component of a toxin-antitoxin (TA) system. An RNase.</text>
</comment>
<organism evidence="7 8">
    <name type="scientific">Skermanella aerolata</name>
    <dbReference type="NCBI Taxonomy" id="393310"/>
    <lineage>
        <taxon>Bacteria</taxon>
        <taxon>Pseudomonadati</taxon>
        <taxon>Pseudomonadota</taxon>
        <taxon>Alphaproteobacteria</taxon>
        <taxon>Rhodospirillales</taxon>
        <taxon>Azospirillaceae</taxon>
        <taxon>Skermanella</taxon>
    </lineage>
</organism>
<dbReference type="GO" id="GO:0000287">
    <property type="term" value="F:magnesium ion binding"/>
    <property type="evidence" value="ECO:0007669"/>
    <property type="project" value="UniProtKB-UniRule"/>
</dbReference>
<dbReference type="Gene3D" id="3.40.50.1010">
    <property type="entry name" value="5'-nuclease"/>
    <property type="match status" value="1"/>
</dbReference>
<dbReference type="InterPro" id="IPR029060">
    <property type="entry name" value="PIN-like_dom_sf"/>
</dbReference>
<keyword evidence="5" id="KW-0460">Magnesium</keyword>
<dbReference type="SUPFAM" id="SSF88723">
    <property type="entry name" value="PIN domain-like"/>
    <property type="match status" value="1"/>
</dbReference>
<gene>
    <name evidence="5" type="primary">vapC</name>
    <name evidence="7" type="ORF">SAE02_27900</name>
</gene>
<evidence type="ECO:0000256" key="3">
    <source>
        <dbReference type="ARBA" id="ARBA00022723"/>
    </source>
</evidence>
<keyword evidence="1 5" id="KW-1277">Toxin-antitoxin system</keyword>